<gene>
    <name evidence="2" type="ORF">N5J77_28590</name>
</gene>
<dbReference type="EMBL" id="JAOCKX010000086">
    <property type="protein sequence ID" value="MDH2135089.1"/>
    <property type="molecule type" value="Genomic_DNA"/>
</dbReference>
<reference evidence="2" key="1">
    <citation type="submission" date="2022-09" db="EMBL/GenBank/DDBJ databases">
        <title>Intensive care unit water sources are persistently colonized with multi-drug resistant bacteria and are the site of extensive horizontal gene transfer of antibiotic resistance genes.</title>
        <authorList>
            <person name="Diorio-Toth L."/>
        </authorList>
    </citation>
    <scope>NUCLEOTIDE SEQUENCE</scope>
    <source>
        <strain evidence="2">GD03659</strain>
    </source>
</reference>
<evidence type="ECO:0000313" key="3">
    <source>
        <dbReference type="Proteomes" id="UP001162318"/>
    </source>
</evidence>
<dbReference type="Proteomes" id="UP001162318">
    <property type="component" value="Unassembled WGS sequence"/>
</dbReference>
<proteinExistence type="predicted"/>
<sequence length="168" mass="17876">METKIPPPWGNDWQLAPPPEPKPPREKAKPPGNPAWVKGMKSPNPAGRKPGSTAQTILLKRMLENADGIVDMLISKAMEGDTNSASLILSRIMPSIKAQAQKVAFDFDHTAPASQQVEQVIAAIADGTVPADIGRQIIDAISSLSAIRVGEQLEARIEALEAASNGRA</sequence>
<evidence type="ECO:0000256" key="1">
    <source>
        <dbReference type="SAM" id="MobiDB-lite"/>
    </source>
</evidence>
<dbReference type="AlphaFoldDB" id="A0AA43BEZ2"/>
<dbReference type="RefSeq" id="WP_279776385.1">
    <property type="nucleotide sequence ID" value="NZ_JAOCKX010000086.1"/>
</dbReference>
<evidence type="ECO:0008006" key="4">
    <source>
        <dbReference type="Google" id="ProtNLM"/>
    </source>
</evidence>
<evidence type="ECO:0000313" key="2">
    <source>
        <dbReference type="EMBL" id="MDH2135089.1"/>
    </source>
</evidence>
<name>A0AA43BEZ2_SPHYA</name>
<comment type="caution">
    <text evidence="2">The sequence shown here is derived from an EMBL/GenBank/DDBJ whole genome shotgun (WGS) entry which is preliminary data.</text>
</comment>
<accession>A0AA43BEZ2</accession>
<feature type="region of interest" description="Disordered" evidence="1">
    <location>
        <begin position="1"/>
        <end position="52"/>
    </location>
</feature>
<organism evidence="2 3">
    <name type="scientific">Sphingobium yanoikuyae</name>
    <name type="common">Sphingomonas yanoikuyae</name>
    <dbReference type="NCBI Taxonomy" id="13690"/>
    <lineage>
        <taxon>Bacteria</taxon>
        <taxon>Pseudomonadati</taxon>
        <taxon>Pseudomonadota</taxon>
        <taxon>Alphaproteobacteria</taxon>
        <taxon>Sphingomonadales</taxon>
        <taxon>Sphingomonadaceae</taxon>
        <taxon>Sphingobium</taxon>
    </lineage>
</organism>
<protein>
    <recommendedName>
        <fullName evidence="4">DUF5681 domain-containing protein</fullName>
    </recommendedName>
</protein>